<protein>
    <submittedName>
        <fullName evidence="1">Uncharacterized protein</fullName>
    </submittedName>
</protein>
<name>M4BZU4_HYAAE</name>
<evidence type="ECO:0000313" key="2">
    <source>
        <dbReference type="Proteomes" id="UP000011713"/>
    </source>
</evidence>
<dbReference type="InParanoid" id="M4BZU4"/>
<organism evidence="1 2">
    <name type="scientific">Hyaloperonospora arabidopsidis (strain Emoy2)</name>
    <name type="common">Downy mildew agent</name>
    <name type="synonym">Peronospora arabidopsidis</name>
    <dbReference type="NCBI Taxonomy" id="559515"/>
    <lineage>
        <taxon>Eukaryota</taxon>
        <taxon>Sar</taxon>
        <taxon>Stramenopiles</taxon>
        <taxon>Oomycota</taxon>
        <taxon>Peronosporomycetes</taxon>
        <taxon>Peronosporales</taxon>
        <taxon>Peronosporaceae</taxon>
        <taxon>Hyaloperonospora</taxon>
    </lineage>
</organism>
<dbReference type="Proteomes" id="UP000011713">
    <property type="component" value="Unassembled WGS sequence"/>
</dbReference>
<dbReference type="VEuPathDB" id="FungiDB:HpaG812118"/>
<dbReference type="HOGENOM" id="CLU_1036060_0_0_1"/>
<reference evidence="1" key="2">
    <citation type="submission" date="2015-06" db="UniProtKB">
        <authorList>
            <consortium name="EnsemblProtists"/>
        </authorList>
    </citation>
    <scope>IDENTIFICATION</scope>
    <source>
        <strain evidence="1">Emoy2</strain>
    </source>
</reference>
<keyword evidence="2" id="KW-1185">Reference proteome</keyword>
<reference evidence="2" key="1">
    <citation type="journal article" date="2010" name="Science">
        <title>Signatures of adaptation to obligate biotrophy in the Hyaloperonospora arabidopsidis genome.</title>
        <authorList>
            <person name="Baxter L."/>
            <person name="Tripathy S."/>
            <person name="Ishaque N."/>
            <person name="Boot N."/>
            <person name="Cabral A."/>
            <person name="Kemen E."/>
            <person name="Thines M."/>
            <person name="Ah-Fong A."/>
            <person name="Anderson R."/>
            <person name="Badejoko W."/>
            <person name="Bittner-Eddy P."/>
            <person name="Boore J.L."/>
            <person name="Chibucos M.C."/>
            <person name="Coates M."/>
            <person name="Dehal P."/>
            <person name="Delehaunty K."/>
            <person name="Dong S."/>
            <person name="Downton P."/>
            <person name="Dumas B."/>
            <person name="Fabro G."/>
            <person name="Fronick C."/>
            <person name="Fuerstenberg S.I."/>
            <person name="Fulton L."/>
            <person name="Gaulin E."/>
            <person name="Govers F."/>
            <person name="Hughes L."/>
            <person name="Humphray S."/>
            <person name="Jiang R.H."/>
            <person name="Judelson H."/>
            <person name="Kamoun S."/>
            <person name="Kyung K."/>
            <person name="Meijer H."/>
            <person name="Minx P."/>
            <person name="Morris P."/>
            <person name="Nelson J."/>
            <person name="Phuntumart V."/>
            <person name="Qutob D."/>
            <person name="Rehmany A."/>
            <person name="Rougon-Cardoso A."/>
            <person name="Ryden P."/>
            <person name="Torto-Alalibo T."/>
            <person name="Studholme D."/>
            <person name="Wang Y."/>
            <person name="Win J."/>
            <person name="Wood J."/>
            <person name="Clifton S.W."/>
            <person name="Rogers J."/>
            <person name="Van den Ackerveken G."/>
            <person name="Jones J.D."/>
            <person name="McDowell J.M."/>
            <person name="Beynon J."/>
            <person name="Tyler B.M."/>
        </authorList>
    </citation>
    <scope>NUCLEOTIDE SEQUENCE [LARGE SCALE GENOMIC DNA]</scope>
    <source>
        <strain evidence="2">Emoy2</strain>
    </source>
</reference>
<accession>M4BZU4</accession>
<dbReference type="eggNOG" id="ENOG502QQNI">
    <property type="taxonomic scope" value="Eukaryota"/>
</dbReference>
<evidence type="ECO:0000313" key="1">
    <source>
        <dbReference type="EnsemblProtists" id="HpaP812118"/>
    </source>
</evidence>
<dbReference type="AlphaFoldDB" id="M4BZU4"/>
<sequence length="269" mass="31152">MGTEGGESAQTELTSFRKGFVRQRRTRKGGLAGHFAPVTERLIRAKRSTFYMVSASCSRYPRKFTDELTQVLRNLMELYPLELLQDVPELSAREQVHLTRLHEGCTKVARSTATASSRRTLAATMIPTVLLAGSNRTVKRAPTWQFFCPRAFEDTATVKMLWPMSVSGRALPRWVLDVTFKDKQTNQTLTYHELCPTTPLIFMNHYWDGVPDLPSWPDTKPVYLMPNIEMFELEAEHYWRAEVVRCKTAIFARRVHMWYQQEGNRDTRE</sequence>
<dbReference type="EMBL" id="JH598066">
    <property type="status" value="NOT_ANNOTATED_CDS"/>
    <property type="molecule type" value="Genomic_DNA"/>
</dbReference>
<dbReference type="EnsemblProtists" id="HpaT812118">
    <property type="protein sequence ID" value="HpaP812118"/>
    <property type="gene ID" value="HpaG812118"/>
</dbReference>
<proteinExistence type="predicted"/>